<evidence type="ECO:0000259" key="2">
    <source>
        <dbReference type="Pfam" id="PF05065"/>
    </source>
</evidence>
<comment type="subcellular location">
    <subcellularLocation>
        <location evidence="1">Virion</location>
    </subcellularLocation>
</comment>
<dbReference type="Gene3D" id="3.30.2400.10">
    <property type="entry name" value="Major capsid protein gp5"/>
    <property type="match status" value="1"/>
</dbReference>
<dbReference type="InterPro" id="IPR054612">
    <property type="entry name" value="Phage_capsid-like_C"/>
</dbReference>
<dbReference type="NCBIfam" id="TIGR01554">
    <property type="entry name" value="major_cap_HK97"/>
    <property type="match status" value="1"/>
</dbReference>
<dbReference type="SUPFAM" id="SSF56563">
    <property type="entry name" value="Major capsid protein gp5"/>
    <property type="match status" value="1"/>
</dbReference>
<organism evidence="4">
    <name type="scientific">Caldiarchaeum subterraneum</name>
    <dbReference type="NCBI Taxonomy" id="311458"/>
    <lineage>
        <taxon>Archaea</taxon>
        <taxon>Nitrososphaerota</taxon>
        <taxon>Candidatus Caldarchaeales</taxon>
        <taxon>Candidatus Caldarchaeaceae</taxon>
        <taxon>Candidatus Caldarchaeum</taxon>
    </lineage>
</organism>
<dbReference type="InterPro" id="IPR024455">
    <property type="entry name" value="Phage_capsid"/>
</dbReference>
<evidence type="ECO:0000313" key="3">
    <source>
        <dbReference type="EMBL" id="HGL41704.1"/>
    </source>
</evidence>
<dbReference type="EMBL" id="DRXG01000015">
    <property type="protein sequence ID" value="HHN51876.1"/>
    <property type="molecule type" value="Genomic_DNA"/>
</dbReference>
<proteinExistence type="predicted"/>
<gene>
    <name evidence="5" type="ORF">ENM30_01035</name>
    <name evidence="4" type="ORF">ENT82_03610</name>
    <name evidence="3" type="ORF">ENU43_08605</name>
</gene>
<dbReference type="Pfam" id="PF05065">
    <property type="entry name" value="Phage_capsid"/>
    <property type="match status" value="1"/>
</dbReference>
<dbReference type="EMBL" id="DTCM01000108">
    <property type="protein sequence ID" value="HGL41704.1"/>
    <property type="molecule type" value="Genomic_DNA"/>
</dbReference>
<evidence type="ECO:0000313" key="4">
    <source>
        <dbReference type="EMBL" id="HGN90201.1"/>
    </source>
</evidence>
<dbReference type="EMBL" id="DTAD01000034">
    <property type="protein sequence ID" value="HGN90201.1"/>
    <property type="molecule type" value="Genomic_DNA"/>
</dbReference>
<evidence type="ECO:0000313" key="5">
    <source>
        <dbReference type="EMBL" id="HHN51876.1"/>
    </source>
</evidence>
<feature type="domain" description="Phage capsid-like C-terminal" evidence="2">
    <location>
        <begin position="27"/>
        <end position="311"/>
    </location>
</feature>
<reference evidence="4" key="1">
    <citation type="journal article" date="2020" name="mSystems">
        <title>Genome- and Community-Level Interaction Insights into Carbon Utilization and Element Cycling Functions of Hydrothermarchaeota in Hydrothermal Sediment.</title>
        <authorList>
            <person name="Zhou Z."/>
            <person name="Liu Y."/>
            <person name="Xu W."/>
            <person name="Pan J."/>
            <person name="Luo Z.H."/>
            <person name="Li M."/>
        </authorList>
    </citation>
    <scope>NUCLEOTIDE SEQUENCE [LARGE SCALE GENOMIC DNA]</scope>
    <source>
        <strain evidence="5">SpSt-1073</strain>
        <strain evidence="4">SpSt-613</strain>
        <strain evidence="3">SpSt-669</strain>
    </source>
</reference>
<name>A0A7C4E1T0_CALS0</name>
<sequence length="316" mass="34522">MNFREAQQEYLRFGKALLSGDSNFPEIPPAVASDVFDTFIEESIAAKIFRFITMGSDVVKFYVKGAALNVYAPTEASPVPETKLTFEPPVVLEAREVRAVSRISDVAEEESVVDLVAMTVEDMARSIADAVDKNVFRGTGDGSDAYNLFTGLQRSTTLPGSQTQTLDIAKAPLTVEHINKAVASLEELGYRDDLVMIIHPKTALHLRNDLASKGLETISGDILRTGEVNAIFGLKKVYVTTHLEKRSYSGSDGTKVSDVIICSSRDAGVGGYRRALRIERDRDVEAGLTKVAASIRFAWRIAKTDAIFLIQNALAE</sequence>
<comment type="caution">
    <text evidence="4">The sequence shown here is derived from an EMBL/GenBank/DDBJ whole genome shotgun (WGS) entry which is preliminary data.</text>
</comment>
<dbReference type="AlphaFoldDB" id="A0A7C4E1T0"/>
<evidence type="ECO:0000256" key="1">
    <source>
        <dbReference type="ARBA" id="ARBA00004328"/>
    </source>
</evidence>
<dbReference type="Gene3D" id="3.30.2320.10">
    <property type="entry name" value="hypothetical protein PF0899 domain"/>
    <property type="match status" value="1"/>
</dbReference>
<accession>A0A7C4E1T0</accession>
<protein>
    <submittedName>
        <fullName evidence="4">Phage major capsid protein</fullName>
    </submittedName>
</protein>